<organism evidence="2 3">
    <name type="scientific">uncultured phage cr130_1</name>
    <dbReference type="NCBI Taxonomy" id="2772092"/>
    <lineage>
        <taxon>Viruses</taxon>
        <taxon>Duplodnaviria</taxon>
        <taxon>Heunggongvirae</taxon>
        <taxon>Uroviricota</taxon>
        <taxon>Caudoviricetes</taxon>
        <taxon>Crassvirales</taxon>
        <taxon>Suoliviridae</taxon>
        <taxon>Oafivirinae</taxon>
        <taxon>Chuhaivirus</taxon>
        <taxon>Chuhaivirus simiae</taxon>
    </lineage>
</organism>
<name>A0A7M1RTT5_9CAUD</name>
<dbReference type="GeneID" id="65131839"/>
<protein>
    <submittedName>
        <fullName evidence="2">Uncharacterized protein</fullName>
    </submittedName>
</protein>
<dbReference type="Proteomes" id="UP000594028">
    <property type="component" value="Segment"/>
</dbReference>
<feature type="region of interest" description="Disordered" evidence="1">
    <location>
        <begin position="1"/>
        <end position="40"/>
    </location>
</feature>
<evidence type="ECO:0000256" key="1">
    <source>
        <dbReference type="SAM" id="MobiDB-lite"/>
    </source>
</evidence>
<dbReference type="KEGG" id="vg:65131839"/>
<evidence type="ECO:0000313" key="3">
    <source>
        <dbReference type="Proteomes" id="UP000594028"/>
    </source>
</evidence>
<feature type="compositionally biased region" description="Basic residues" evidence="1">
    <location>
        <begin position="16"/>
        <end position="28"/>
    </location>
</feature>
<proteinExistence type="predicted"/>
<sequence length="40" mass="4995">MCQKKQKPQKSEYSKPRHVQAKPYKREKKNIQWKDEDDDF</sequence>
<keyword evidence="3" id="KW-1185">Reference proteome</keyword>
<dbReference type="RefSeq" id="YP_010113326.1">
    <property type="nucleotide sequence ID" value="NC_055901.1"/>
</dbReference>
<dbReference type="EMBL" id="MT774408">
    <property type="protein sequence ID" value="QOR57686.1"/>
    <property type="molecule type" value="Genomic_DNA"/>
</dbReference>
<accession>A0A7M1RTT5</accession>
<evidence type="ECO:0000313" key="2">
    <source>
        <dbReference type="EMBL" id="QOR57686.1"/>
    </source>
</evidence>
<reference evidence="2 3" key="1">
    <citation type="submission" date="2020-07" db="EMBL/GenBank/DDBJ databases">
        <title>Taxonomic proposal: Crassvirales, a new order of highly abundant and diverse bacterial viruses.</title>
        <authorList>
            <person name="Shkoporov A.N."/>
            <person name="Stockdale S.R."/>
            <person name="Guerin E."/>
            <person name="Ross R.P."/>
            <person name="Hill C."/>
        </authorList>
    </citation>
    <scope>NUCLEOTIDE SEQUENCE [LARGE SCALE GENOMIC DNA]</scope>
</reference>